<proteinExistence type="predicted"/>
<accession>A0A372JFZ6</accession>
<dbReference type="PROSITE" id="PS51884">
    <property type="entry name" value="CHAPLIN"/>
    <property type="match status" value="1"/>
</dbReference>
<dbReference type="GO" id="GO:0007155">
    <property type="term" value="P:cell adhesion"/>
    <property type="evidence" value="ECO:0007669"/>
    <property type="project" value="UniProtKB-KW"/>
</dbReference>
<evidence type="ECO:0000256" key="3">
    <source>
        <dbReference type="ARBA" id="ARBA00023087"/>
    </source>
</evidence>
<feature type="domain" description="Chaplin" evidence="5">
    <location>
        <begin position="33"/>
        <end position="73"/>
    </location>
</feature>
<dbReference type="Proteomes" id="UP000261811">
    <property type="component" value="Unassembled WGS sequence"/>
</dbReference>
<keyword evidence="4" id="KW-0732">Signal</keyword>
<sequence>MFKRLALTGALCAAVSASVLAVPANADIRTDGSGGVLSGNQIIAPISIPIDVCGNAVSVLGIAGGGCKGGAAVGNAIG</sequence>
<evidence type="ECO:0000259" key="5">
    <source>
        <dbReference type="PROSITE" id="PS51884"/>
    </source>
</evidence>
<evidence type="ECO:0000256" key="1">
    <source>
        <dbReference type="ARBA" id="ARBA00022512"/>
    </source>
</evidence>
<feature type="chain" id="PRO_5039618481" evidence="4">
    <location>
        <begin position="22"/>
        <end position="78"/>
    </location>
</feature>
<comment type="caution">
    <text evidence="6">The sequence shown here is derived from an EMBL/GenBank/DDBJ whole genome shotgun (WGS) entry which is preliminary data.</text>
</comment>
<dbReference type="Pfam" id="PF03777">
    <property type="entry name" value="ChpA-C"/>
    <property type="match status" value="1"/>
</dbReference>
<dbReference type="EMBL" id="QURH01000684">
    <property type="protein sequence ID" value="RFU38829.1"/>
    <property type="molecule type" value="Genomic_DNA"/>
</dbReference>
<name>A0A372JFZ6_9ACTN</name>
<keyword evidence="7" id="KW-1185">Reference proteome</keyword>
<evidence type="ECO:0000256" key="2">
    <source>
        <dbReference type="ARBA" id="ARBA00022889"/>
    </source>
</evidence>
<dbReference type="AlphaFoldDB" id="A0A372JFZ6"/>
<keyword evidence="1" id="KW-0134">Cell wall</keyword>
<evidence type="ECO:0000256" key="4">
    <source>
        <dbReference type="SAM" id="SignalP"/>
    </source>
</evidence>
<dbReference type="RefSeq" id="WP_117359775.1">
    <property type="nucleotide sequence ID" value="NZ_QURH01000684.1"/>
</dbReference>
<dbReference type="InterPro" id="IPR005528">
    <property type="entry name" value="ChpA-H"/>
</dbReference>
<reference evidence="6 7" key="1">
    <citation type="submission" date="2018-08" db="EMBL/GenBank/DDBJ databases">
        <title>Actinomadura jelena sp. nov., a novel Actinomycete isolated from soil in Chad.</title>
        <authorList>
            <person name="Shi L."/>
        </authorList>
    </citation>
    <scope>NUCLEOTIDE SEQUENCE [LARGE SCALE GENOMIC DNA]</scope>
    <source>
        <strain evidence="6 7">NEAU-G17</strain>
    </source>
</reference>
<dbReference type="OrthoDB" id="3544424at2"/>
<gene>
    <name evidence="6" type="ORF">DZF91_25635</name>
</gene>
<keyword evidence="1" id="KW-0964">Secreted</keyword>
<organism evidence="6 7">
    <name type="scientific">Actinomadura logoneensis</name>
    <dbReference type="NCBI Taxonomy" id="2293572"/>
    <lineage>
        <taxon>Bacteria</taxon>
        <taxon>Bacillati</taxon>
        <taxon>Actinomycetota</taxon>
        <taxon>Actinomycetes</taxon>
        <taxon>Streptosporangiales</taxon>
        <taxon>Thermomonosporaceae</taxon>
        <taxon>Actinomadura</taxon>
    </lineage>
</organism>
<keyword evidence="2" id="KW-0130">Cell adhesion</keyword>
<protein>
    <submittedName>
        <fullName evidence="6">Chaplin</fullName>
    </submittedName>
</protein>
<evidence type="ECO:0000313" key="7">
    <source>
        <dbReference type="Proteomes" id="UP000261811"/>
    </source>
</evidence>
<evidence type="ECO:0000313" key="6">
    <source>
        <dbReference type="EMBL" id="RFU38829.1"/>
    </source>
</evidence>
<keyword evidence="3" id="KW-0034">Amyloid</keyword>
<feature type="signal peptide" evidence="4">
    <location>
        <begin position="1"/>
        <end position="21"/>
    </location>
</feature>